<sequence>MANISSASGTIHLTGRWTKAAVEALLPVLDAWKFYGEYGLQWYDTPSLQERTVDFSGCGRWSFSETLDSFHDWTCGLLKEKPQRNGQPICTLTEEAYQKFLQIMAERDLKLTFDFEDKEGGVGFRVHCVCKLSSDGERLHCKQTRFEGIRATSADMETAIDFFAQFLTHADREKLQEWIEDRIDFLDLFRTYALYEYDQFIYDFLEYMDDPFPDFCREFSPDTPAWKSLCEDYEDIVGNLPEDGD</sequence>
<dbReference type="OrthoDB" id="3077698at2"/>
<dbReference type="AlphaFoldDB" id="A0A1M6MWU8"/>
<dbReference type="Proteomes" id="UP000183975">
    <property type="component" value="Unassembled WGS sequence"/>
</dbReference>
<evidence type="ECO:0000313" key="1">
    <source>
        <dbReference type="EMBL" id="SHJ87753.1"/>
    </source>
</evidence>
<protein>
    <submittedName>
        <fullName evidence="1">Uncharacterized protein</fullName>
    </submittedName>
</protein>
<accession>A0A1M6MWU8</accession>
<proteinExistence type="predicted"/>
<name>A0A1M6MWU8_9FIRM</name>
<reference evidence="1 2" key="1">
    <citation type="submission" date="2016-11" db="EMBL/GenBank/DDBJ databases">
        <authorList>
            <person name="Jaros S."/>
            <person name="Januszkiewicz K."/>
            <person name="Wedrychowicz H."/>
        </authorList>
    </citation>
    <scope>NUCLEOTIDE SEQUENCE [LARGE SCALE GENOMIC DNA]</scope>
    <source>
        <strain evidence="1 2">DSM 14214</strain>
    </source>
</reference>
<organism evidence="1 2">
    <name type="scientific">Anaerotignum lactatifermentans DSM 14214</name>
    <dbReference type="NCBI Taxonomy" id="1121323"/>
    <lineage>
        <taxon>Bacteria</taxon>
        <taxon>Bacillati</taxon>
        <taxon>Bacillota</taxon>
        <taxon>Clostridia</taxon>
        <taxon>Lachnospirales</taxon>
        <taxon>Anaerotignaceae</taxon>
        <taxon>Anaerotignum</taxon>
    </lineage>
</organism>
<evidence type="ECO:0000313" key="2">
    <source>
        <dbReference type="Proteomes" id="UP000183975"/>
    </source>
</evidence>
<gene>
    <name evidence="1" type="ORF">SAMN02745138_00698</name>
</gene>
<dbReference type="RefSeq" id="WP_072849196.1">
    <property type="nucleotide sequence ID" value="NZ_FRAH01000008.1"/>
</dbReference>
<dbReference type="EMBL" id="FRAH01000008">
    <property type="protein sequence ID" value="SHJ87753.1"/>
    <property type="molecule type" value="Genomic_DNA"/>
</dbReference>
<keyword evidence="2" id="KW-1185">Reference proteome</keyword>